<evidence type="ECO:0000259" key="1">
    <source>
        <dbReference type="Pfam" id="PF08279"/>
    </source>
</evidence>
<reference evidence="2" key="1">
    <citation type="journal article" date="2014" name="Front. Microbiol.">
        <title>High frequency of phylogenetically diverse reductive dehalogenase-homologous genes in deep subseafloor sedimentary metagenomes.</title>
        <authorList>
            <person name="Kawai M."/>
            <person name="Futagami T."/>
            <person name="Toyoda A."/>
            <person name="Takaki Y."/>
            <person name="Nishi S."/>
            <person name="Hori S."/>
            <person name="Arai W."/>
            <person name="Tsubouchi T."/>
            <person name="Morono Y."/>
            <person name="Uchiyama I."/>
            <person name="Ito T."/>
            <person name="Fujiyama A."/>
            <person name="Inagaki F."/>
            <person name="Takami H."/>
        </authorList>
    </citation>
    <scope>NUCLEOTIDE SEQUENCE</scope>
    <source>
        <strain evidence="2">Expedition CK06-06</strain>
    </source>
</reference>
<dbReference type="InterPro" id="IPR013196">
    <property type="entry name" value="HTH_11"/>
</dbReference>
<name>X1IB82_9ZZZZ</name>
<organism evidence="2">
    <name type="scientific">marine sediment metagenome</name>
    <dbReference type="NCBI Taxonomy" id="412755"/>
    <lineage>
        <taxon>unclassified sequences</taxon>
        <taxon>metagenomes</taxon>
        <taxon>ecological metagenomes</taxon>
    </lineage>
</organism>
<feature type="domain" description="Helix-turn-helix type 11" evidence="1">
    <location>
        <begin position="10"/>
        <end position="68"/>
    </location>
</feature>
<evidence type="ECO:0000313" key="2">
    <source>
        <dbReference type="EMBL" id="GAH66515.1"/>
    </source>
</evidence>
<sequence length="76" mass="8967">MTTKKGLATKQDILKFIRSREIVSPNELAEEFNYSEKTIPKKLQRLKKAGLIINMTRGSWELTEEGYRRLKYYEKG</sequence>
<dbReference type="SUPFAM" id="SSF46785">
    <property type="entry name" value="Winged helix' DNA-binding domain"/>
    <property type="match status" value="1"/>
</dbReference>
<dbReference type="AlphaFoldDB" id="X1IB82"/>
<gene>
    <name evidence="2" type="ORF">S03H2_44873</name>
</gene>
<dbReference type="InterPro" id="IPR036388">
    <property type="entry name" value="WH-like_DNA-bd_sf"/>
</dbReference>
<dbReference type="InterPro" id="IPR036390">
    <property type="entry name" value="WH_DNA-bd_sf"/>
</dbReference>
<accession>X1IB82</accession>
<dbReference type="Gene3D" id="1.10.10.10">
    <property type="entry name" value="Winged helix-like DNA-binding domain superfamily/Winged helix DNA-binding domain"/>
    <property type="match status" value="1"/>
</dbReference>
<dbReference type="EMBL" id="BARU01028083">
    <property type="protein sequence ID" value="GAH66515.1"/>
    <property type="molecule type" value="Genomic_DNA"/>
</dbReference>
<proteinExistence type="predicted"/>
<comment type="caution">
    <text evidence="2">The sequence shown here is derived from an EMBL/GenBank/DDBJ whole genome shotgun (WGS) entry which is preliminary data.</text>
</comment>
<dbReference type="Pfam" id="PF08279">
    <property type="entry name" value="HTH_11"/>
    <property type="match status" value="1"/>
</dbReference>
<protein>
    <recommendedName>
        <fullName evidence="1">Helix-turn-helix type 11 domain-containing protein</fullName>
    </recommendedName>
</protein>